<evidence type="ECO:0000256" key="2">
    <source>
        <dbReference type="ARBA" id="ARBA00022777"/>
    </source>
</evidence>
<dbReference type="InterPro" id="IPR018484">
    <property type="entry name" value="FGGY_N"/>
</dbReference>
<keyword evidence="2" id="KW-0418">Kinase</keyword>
<dbReference type="Proteomes" id="UP000016842">
    <property type="component" value="Unassembled WGS sequence"/>
</dbReference>
<evidence type="ECO:0000313" key="4">
    <source>
        <dbReference type="EMBL" id="ERM02422.1"/>
    </source>
</evidence>
<dbReference type="EMBL" id="ASXJ01000089">
    <property type="protein sequence ID" value="ERM02422.1"/>
    <property type="molecule type" value="Genomic_DNA"/>
</dbReference>
<protein>
    <recommendedName>
        <fullName evidence="3">Carbohydrate kinase FGGY N-terminal domain-containing protein</fullName>
    </recommendedName>
</protein>
<evidence type="ECO:0000313" key="5">
    <source>
        <dbReference type="Proteomes" id="UP000016842"/>
    </source>
</evidence>
<dbReference type="PATRIC" id="fig|1337887.3.peg.1756"/>
<organism evidence="4 5">
    <name type="scientific">Brucella intermedia 229E</name>
    <dbReference type="NCBI Taxonomy" id="1337887"/>
    <lineage>
        <taxon>Bacteria</taxon>
        <taxon>Pseudomonadati</taxon>
        <taxon>Pseudomonadota</taxon>
        <taxon>Alphaproteobacteria</taxon>
        <taxon>Hyphomicrobiales</taxon>
        <taxon>Brucellaceae</taxon>
        <taxon>Brucella/Ochrobactrum group</taxon>
        <taxon>Brucella</taxon>
    </lineage>
</organism>
<dbReference type="PANTHER" id="PTHR43435">
    <property type="entry name" value="RIBULOKINASE"/>
    <property type="match status" value="1"/>
</dbReference>
<sequence length="115" mass="12529">MIPKALWLARNEPEIFEKADTICEYQDFMTLRLTGEKAASLNNVSLRWHYSTDRGGFPVTLLEKLGLSDLLQKWPSRVVAPGEVIGGLCATAASELGLSQSLKVVQGGALMHLSA</sequence>
<keyword evidence="1" id="KW-0808">Transferase</keyword>
<feature type="domain" description="Carbohydrate kinase FGGY N-terminal" evidence="3">
    <location>
        <begin position="4"/>
        <end position="108"/>
    </location>
</feature>
<gene>
    <name evidence="4" type="ORF">Q644_16805</name>
</gene>
<accession>U4VHS2</accession>
<dbReference type="Gene3D" id="3.30.420.40">
    <property type="match status" value="1"/>
</dbReference>
<evidence type="ECO:0000259" key="3">
    <source>
        <dbReference type="Pfam" id="PF00370"/>
    </source>
</evidence>
<dbReference type="InterPro" id="IPR043129">
    <property type="entry name" value="ATPase_NBD"/>
</dbReference>
<dbReference type="SUPFAM" id="SSF53067">
    <property type="entry name" value="Actin-like ATPase domain"/>
    <property type="match status" value="1"/>
</dbReference>
<dbReference type="GO" id="GO:0005737">
    <property type="term" value="C:cytoplasm"/>
    <property type="evidence" value="ECO:0007669"/>
    <property type="project" value="TreeGrafter"/>
</dbReference>
<name>U4VHS2_9HYPH</name>
<dbReference type="PANTHER" id="PTHR43435:SF4">
    <property type="entry name" value="FGGY CARBOHYDRATE KINASE DOMAIN-CONTAINING PROTEIN"/>
    <property type="match status" value="1"/>
</dbReference>
<dbReference type="Pfam" id="PF00370">
    <property type="entry name" value="FGGY_N"/>
    <property type="match status" value="1"/>
</dbReference>
<evidence type="ECO:0000256" key="1">
    <source>
        <dbReference type="ARBA" id="ARBA00022679"/>
    </source>
</evidence>
<dbReference type="AlphaFoldDB" id="U4VHS2"/>
<comment type="caution">
    <text evidence="4">The sequence shown here is derived from an EMBL/GenBank/DDBJ whole genome shotgun (WGS) entry which is preliminary data.</text>
</comment>
<dbReference type="GO" id="GO:0019321">
    <property type="term" value="P:pentose metabolic process"/>
    <property type="evidence" value="ECO:0007669"/>
    <property type="project" value="TreeGrafter"/>
</dbReference>
<reference evidence="4 5" key="1">
    <citation type="journal article" date="2014" name="FEMS Microbiol. Lett.">
        <title>Genome sequencing analysis reveals virulence-related gene content of Ochrobactrum intermedium strain 229E, a urease-positive strain isolated from the human gastric niche.</title>
        <authorList>
            <person name="Kulkarni G.J."/>
            <person name="Shetty S."/>
            <person name="Dharne M.S."/>
            <person name="Shouche Y.S."/>
        </authorList>
    </citation>
    <scope>NUCLEOTIDE SEQUENCE [LARGE SCALE GENOMIC DNA]</scope>
    <source>
        <strain evidence="4 5">229E</strain>
    </source>
</reference>
<proteinExistence type="predicted"/>
<dbReference type="GO" id="GO:0019150">
    <property type="term" value="F:D-ribulokinase activity"/>
    <property type="evidence" value="ECO:0007669"/>
    <property type="project" value="TreeGrafter"/>
</dbReference>